<comment type="caution">
    <text evidence="1">The sequence shown here is derived from an EMBL/GenBank/DDBJ whole genome shotgun (WGS) entry which is preliminary data.</text>
</comment>
<dbReference type="InterPro" id="IPR007838">
    <property type="entry name" value="Cell_div_ZapA-like"/>
</dbReference>
<sequence length="100" mass="11500">MERPCNYTILGHEYKGFVHGKSKDELDEEEEVLRKAVDALKKKIIEYQNVYPQVKDNVMILSLVALDYANEFLKAKRAEKKNPDGMALKSINDMVLDALK</sequence>
<name>A0A9D9EJ03_9BACT</name>
<dbReference type="EMBL" id="JADIMR010000099">
    <property type="protein sequence ID" value="MBO8447401.1"/>
    <property type="molecule type" value="Genomic_DNA"/>
</dbReference>
<dbReference type="Pfam" id="PF05164">
    <property type="entry name" value="ZapA"/>
    <property type="match status" value="1"/>
</dbReference>
<protein>
    <submittedName>
        <fullName evidence="1">Cell division protein ZapA</fullName>
    </submittedName>
</protein>
<evidence type="ECO:0000313" key="1">
    <source>
        <dbReference type="EMBL" id="MBO8447401.1"/>
    </source>
</evidence>
<dbReference type="GO" id="GO:0051301">
    <property type="term" value="P:cell division"/>
    <property type="evidence" value="ECO:0007669"/>
    <property type="project" value="UniProtKB-KW"/>
</dbReference>
<dbReference type="Proteomes" id="UP000823637">
    <property type="component" value="Unassembled WGS sequence"/>
</dbReference>
<keyword evidence="1" id="KW-0131">Cell cycle</keyword>
<reference evidence="1" key="1">
    <citation type="submission" date="2020-10" db="EMBL/GenBank/DDBJ databases">
        <authorList>
            <person name="Gilroy R."/>
        </authorList>
    </citation>
    <scope>NUCLEOTIDE SEQUENCE</scope>
    <source>
        <strain evidence="1">D3-1215</strain>
    </source>
</reference>
<dbReference type="AlphaFoldDB" id="A0A9D9EJ03"/>
<accession>A0A9D9EJ03</accession>
<keyword evidence="1" id="KW-0132">Cell division</keyword>
<reference evidence="1" key="2">
    <citation type="journal article" date="2021" name="PeerJ">
        <title>Extensive microbial diversity within the chicken gut microbiome revealed by metagenomics and culture.</title>
        <authorList>
            <person name="Gilroy R."/>
            <person name="Ravi A."/>
            <person name="Getino M."/>
            <person name="Pursley I."/>
            <person name="Horton D.L."/>
            <person name="Alikhan N.F."/>
            <person name="Baker D."/>
            <person name="Gharbi K."/>
            <person name="Hall N."/>
            <person name="Watson M."/>
            <person name="Adriaenssens E.M."/>
            <person name="Foster-Nyarko E."/>
            <person name="Jarju S."/>
            <person name="Secka A."/>
            <person name="Antonio M."/>
            <person name="Oren A."/>
            <person name="Chaudhuri R.R."/>
            <person name="La Ragione R."/>
            <person name="Hildebrand F."/>
            <person name="Pallen M.J."/>
        </authorList>
    </citation>
    <scope>NUCLEOTIDE SEQUENCE</scope>
    <source>
        <strain evidence="1">D3-1215</strain>
    </source>
</reference>
<dbReference type="SUPFAM" id="SSF102829">
    <property type="entry name" value="Cell division protein ZapA-like"/>
    <property type="match status" value="1"/>
</dbReference>
<gene>
    <name evidence="1" type="ORF">IAC32_06625</name>
</gene>
<organism evidence="1 2">
    <name type="scientific">Candidatus Enterocola intestinipullorum</name>
    <dbReference type="NCBI Taxonomy" id="2840783"/>
    <lineage>
        <taxon>Bacteria</taxon>
        <taxon>Pseudomonadati</taxon>
        <taxon>Bacteroidota</taxon>
        <taxon>Bacteroidia</taxon>
        <taxon>Bacteroidales</taxon>
        <taxon>Candidatus Enterocola</taxon>
    </lineage>
</organism>
<dbReference type="InterPro" id="IPR036192">
    <property type="entry name" value="Cell_div_ZapA-like_sf"/>
</dbReference>
<proteinExistence type="predicted"/>
<evidence type="ECO:0000313" key="2">
    <source>
        <dbReference type="Proteomes" id="UP000823637"/>
    </source>
</evidence>